<dbReference type="Pfam" id="PF03354">
    <property type="entry name" value="TerL_ATPase"/>
    <property type="match status" value="1"/>
</dbReference>
<dbReference type="EMBL" id="SNRY01001126">
    <property type="protein sequence ID" value="KAA6333330.1"/>
    <property type="molecule type" value="Genomic_DNA"/>
</dbReference>
<dbReference type="InterPro" id="IPR046461">
    <property type="entry name" value="TerL_ATPase"/>
</dbReference>
<feature type="domain" description="Terminase large subunit-like endonuclease" evidence="2">
    <location>
        <begin position="256"/>
        <end position="530"/>
    </location>
</feature>
<evidence type="ECO:0000259" key="1">
    <source>
        <dbReference type="Pfam" id="PF03354"/>
    </source>
</evidence>
<organism evidence="3">
    <name type="scientific">termite gut metagenome</name>
    <dbReference type="NCBI Taxonomy" id="433724"/>
    <lineage>
        <taxon>unclassified sequences</taxon>
        <taxon>metagenomes</taxon>
        <taxon>organismal metagenomes</taxon>
    </lineage>
</organism>
<accession>A0A5J4RJK3</accession>
<dbReference type="Gene3D" id="3.40.50.300">
    <property type="entry name" value="P-loop containing nucleotide triphosphate hydrolases"/>
    <property type="match status" value="1"/>
</dbReference>
<reference evidence="3" key="1">
    <citation type="submission" date="2019-03" db="EMBL/GenBank/DDBJ databases">
        <title>Single cell metagenomics reveals metabolic interactions within the superorganism composed of flagellate Streblomastix strix and complex community of Bacteroidetes bacteria on its surface.</title>
        <authorList>
            <person name="Treitli S.C."/>
            <person name="Kolisko M."/>
            <person name="Husnik F."/>
            <person name="Keeling P."/>
            <person name="Hampl V."/>
        </authorList>
    </citation>
    <scope>NUCLEOTIDE SEQUENCE</scope>
    <source>
        <strain evidence="3">STM</strain>
    </source>
</reference>
<dbReference type="InterPro" id="IPR027417">
    <property type="entry name" value="P-loop_NTPase"/>
</dbReference>
<dbReference type="PANTHER" id="PTHR41287:SF1">
    <property type="entry name" value="PROTEIN YMFN"/>
    <property type="match status" value="1"/>
</dbReference>
<evidence type="ECO:0000259" key="2">
    <source>
        <dbReference type="Pfam" id="PF20441"/>
    </source>
</evidence>
<sequence>MYGDISMEKYEQYIHAILLSESISCEAIKLSCKRFQSFQQNPNYYFDVEAVNRVIRFILLIRHYLGKHNGKPFKLEGWQTFIISAVYGFKYKSNHKRVCRNVFILMARKNGKSALCAALSLFHLIADGESAAEIFFSANSREQAKILLNITSNFAKSLDKKNKKLITFRDTIKYKNNFCKVVSSDTSKLDGYNLSFAVLDEYHEAKDTKMYDIISSSMAMREQPLLISISTAGFNQFGICKQQYDTAKEVLNGVKQDDSMQAFIFELDANDKWDDPVNFQKSNPNLGITVTTDFITSQILKAKNTPSLEVSVKTKNLNMWVNKGTETWIDNGIILKATKKLNINDFKNKTAYFGVDLASVSDLTAVSCMIIDNNKYYFFTWYYLPQSALSDNSNAELYIQWKQKKLITITEGNCTDYDYITNDLMKLSAIVQINSIAYDSYNATQWAIDATAKGLPLTPFSQSLWNFNKPTKEFERLALSNQVVIDDNEITRYCFSNVSLKSDHNDNTKPVKVVRQQKIDGVISMLESLGGYLNSPQYSNEIFTI</sequence>
<dbReference type="InterPro" id="IPR005021">
    <property type="entry name" value="Terminase_largesu-like"/>
</dbReference>
<dbReference type="PANTHER" id="PTHR41287">
    <property type="match status" value="1"/>
</dbReference>
<dbReference type="Pfam" id="PF20441">
    <property type="entry name" value="TerL_nuclease"/>
    <property type="match status" value="1"/>
</dbReference>
<protein>
    <recommendedName>
        <fullName evidence="4">Terminase large subunit</fullName>
    </recommendedName>
</protein>
<dbReference type="InterPro" id="IPR046462">
    <property type="entry name" value="TerL_nuclease"/>
</dbReference>
<comment type="caution">
    <text evidence="3">The sequence shown here is derived from an EMBL/GenBank/DDBJ whole genome shotgun (WGS) entry which is preliminary data.</text>
</comment>
<dbReference type="AlphaFoldDB" id="A0A5J4RJK3"/>
<name>A0A5J4RJK3_9ZZZZ</name>
<evidence type="ECO:0000313" key="3">
    <source>
        <dbReference type="EMBL" id="KAA6333330.1"/>
    </source>
</evidence>
<gene>
    <name evidence="3" type="ORF">EZS27_018243</name>
</gene>
<proteinExistence type="predicted"/>
<evidence type="ECO:0008006" key="4">
    <source>
        <dbReference type="Google" id="ProtNLM"/>
    </source>
</evidence>
<dbReference type="GO" id="GO:0004519">
    <property type="term" value="F:endonuclease activity"/>
    <property type="evidence" value="ECO:0007669"/>
    <property type="project" value="InterPro"/>
</dbReference>
<feature type="domain" description="Terminase large subunit-like ATPase" evidence="1">
    <location>
        <begin position="78"/>
        <end position="249"/>
    </location>
</feature>